<dbReference type="Proteomes" id="UP000321363">
    <property type="component" value="Unassembled WGS sequence"/>
</dbReference>
<gene>
    <name evidence="2" type="ORF">FS935_07760</name>
</gene>
<dbReference type="EMBL" id="VOQF01000004">
    <property type="protein sequence ID" value="TXC91525.1"/>
    <property type="molecule type" value="Genomic_DNA"/>
</dbReference>
<dbReference type="GO" id="GO:0016779">
    <property type="term" value="F:nucleotidyltransferase activity"/>
    <property type="evidence" value="ECO:0007669"/>
    <property type="project" value="UniProtKB-ARBA"/>
</dbReference>
<dbReference type="InterPro" id="IPR029044">
    <property type="entry name" value="Nucleotide-diphossugar_trans"/>
</dbReference>
<dbReference type="RefSeq" id="WP_146947245.1">
    <property type="nucleotide sequence ID" value="NZ_VOQF01000004.1"/>
</dbReference>
<dbReference type="InterPro" id="IPR025877">
    <property type="entry name" value="MobA-like_NTP_Trfase"/>
</dbReference>
<dbReference type="Gene3D" id="3.90.550.10">
    <property type="entry name" value="Spore Coat Polysaccharide Biosynthesis Protein SpsA, Chain A"/>
    <property type="match status" value="1"/>
</dbReference>
<dbReference type="Pfam" id="PF12804">
    <property type="entry name" value="NTP_transf_3"/>
    <property type="match status" value="1"/>
</dbReference>
<dbReference type="SUPFAM" id="SSF53448">
    <property type="entry name" value="Nucleotide-diphospho-sugar transferases"/>
    <property type="match status" value="1"/>
</dbReference>
<accession>A0A5C6W0V5</accession>
<dbReference type="OrthoDB" id="285216at2"/>
<evidence type="ECO:0000313" key="2">
    <source>
        <dbReference type="EMBL" id="TXC91525.1"/>
    </source>
</evidence>
<protein>
    <recommendedName>
        <fullName evidence="1">MobA-like NTP transferase domain-containing protein</fullName>
    </recommendedName>
</protein>
<name>A0A5C6W0V5_9BACI</name>
<evidence type="ECO:0000259" key="1">
    <source>
        <dbReference type="Pfam" id="PF12804"/>
    </source>
</evidence>
<feature type="domain" description="MobA-like NTP transferase" evidence="1">
    <location>
        <begin position="6"/>
        <end position="171"/>
    </location>
</feature>
<comment type="caution">
    <text evidence="2">The sequence shown here is derived from an EMBL/GenBank/DDBJ whole genome shotgun (WGS) entry which is preliminary data.</text>
</comment>
<reference evidence="2 3" key="1">
    <citation type="journal article" date="2005" name="Int. J. Syst. Evol. Microbiol.">
        <title>Bacillus litoralis sp. nov., isolated from a tidal flat of the Yellow Sea in Korea.</title>
        <authorList>
            <person name="Yoon J.H."/>
            <person name="Oh T.K."/>
        </authorList>
    </citation>
    <scope>NUCLEOTIDE SEQUENCE [LARGE SCALE GENOMIC DNA]</scope>
    <source>
        <strain evidence="2 3">SW-211</strain>
    </source>
</reference>
<evidence type="ECO:0000313" key="3">
    <source>
        <dbReference type="Proteomes" id="UP000321363"/>
    </source>
</evidence>
<dbReference type="PANTHER" id="PTHR43777">
    <property type="entry name" value="MOLYBDENUM COFACTOR CYTIDYLYLTRANSFERASE"/>
    <property type="match status" value="1"/>
</dbReference>
<sequence length="203" mass="22421">MKKIIGIYLAAGNSSRMGSCKLSLSLGGKSLGAFALDEIIASKVDYLLIITKEKGEIPWIESSEILKIFPDKWEIVVSEHSNRGQSNSLRVGITRAVQLEAKSVIVFLADQPFITRNTIGKLIATLNNEIEYVASSESGILRPPILFRDTVFKKLLEIDGDTGARSLLKKNALSGETIEVDKNQLYDIDTVENYNYVKNTLLA</sequence>
<dbReference type="PANTHER" id="PTHR43777:SF1">
    <property type="entry name" value="MOLYBDENUM COFACTOR CYTIDYLYLTRANSFERASE"/>
    <property type="match status" value="1"/>
</dbReference>
<keyword evidence="3" id="KW-1185">Reference proteome</keyword>
<dbReference type="AlphaFoldDB" id="A0A5C6W0V5"/>
<organism evidence="2 3">
    <name type="scientific">Metabacillus litoralis</name>
    <dbReference type="NCBI Taxonomy" id="152268"/>
    <lineage>
        <taxon>Bacteria</taxon>
        <taxon>Bacillati</taxon>
        <taxon>Bacillota</taxon>
        <taxon>Bacilli</taxon>
        <taxon>Bacillales</taxon>
        <taxon>Bacillaceae</taxon>
        <taxon>Metabacillus</taxon>
    </lineage>
</organism>
<proteinExistence type="predicted"/>
<dbReference type="CDD" id="cd04182">
    <property type="entry name" value="GT_2_like_f"/>
    <property type="match status" value="1"/>
</dbReference>